<accession>A0ABW8NE33</accession>
<evidence type="ECO:0000313" key="3">
    <source>
        <dbReference type="Proteomes" id="UP001620597"/>
    </source>
</evidence>
<dbReference type="Gene3D" id="2.40.160.20">
    <property type="match status" value="1"/>
</dbReference>
<dbReference type="SUPFAM" id="SSF56925">
    <property type="entry name" value="OMPA-like"/>
    <property type="match status" value="1"/>
</dbReference>
<keyword evidence="1" id="KW-0732">Signal</keyword>
<dbReference type="InterPro" id="IPR005618">
    <property type="entry name" value="OMPW"/>
</dbReference>
<dbReference type="Pfam" id="PF03922">
    <property type="entry name" value="OmpW"/>
    <property type="match status" value="1"/>
</dbReference>
<feature type="chain" id="PRO_5045302008" evidence="1">
    <location>
        <begin position="22"/>
        <end position="191"/>
    </location>
</feature>
<dbReference type="PANTHER" id="PTHR36920">
    <property type="match status" value="1"/>
</dbReference>
<evidence type="ECO:0000256" key="1">
    <source>
        <dbReference type="SAM" id="SignalP"/>
    </source>
</evidence>
<sequence length="191" mass="20694">MKLIKTLLATVVAVSAIPAMAYEAGDIIVKAGLVQVKPKDDPIEGTNYQIEDDTQLGLTLTYMATPQVGVELLAATPFEHEVTSNGNKVATTKQLPPTISVQYYPLSPESALQPYVGLGLNHTFFFDEDMAAKHLDKSTGLAYSLGVNYDIDASWLANIALYKIDIDSKLNDALDVEVDPLVILVTAGYKF</sequence>
<keyword evidence="3" id="KW-1185">Reference proteome</keyword>
<dbReference type="EMBL" id="JBBKTX010000002">
    <property type="protein sequence ID" value="MFK4751205.1"/>
    <property type="molecule type" value="Genomic_DNA"/>
</dbReference>
<gene>
    <name evidence="2" type="ORF">WG929_02180</name>
</gene>
<organism evidence="2 3">
    <name type="scientific">Oceanobacter antarcticus</name>
    <dbReference type="NCBI Taxonomy" id="3133425"/>
    <lineage>
        <taxon>Bacteria</taxon>
        <taxon>Pseudomonadati</taxon>
        <taxon>Pseudomonadota</taxon>
        <taxon>Gammaproteobacteria</taxon>
        <taxon>Oceanospirillales</taxon>
        <taxon>Oceanospirillaceae</taxon>
        <taxon>Oceanobacter</taxon>
    </lineage>
</organism>
<evidence type="ECO:0000313" key="2">
    <source>
        <dbReference type="EMBL" id="MFK4751205.1"/>
    </source>
</evidence>
<comment type="caution">
    <text evidence="2">The sequence shown here is derived from an EMBL/GenBank/DDBJ whole genome shotgun (WGS) entry which is preliminary data.</text>
</comment>
<name>A0ABW8NE33_9GAMM</name>
<reference evidence="2 3" key="1">
    <citation type="submission" date="2024-03" db="EMBL/GenBank/DDBJ databases">
        <title>High-quality draft genome sequence of Oceanobacter sp. wDCs-4.</title>
        <authorList>
            <person name="Dong C."/>
        </authorList>
    </citation>
    <scope>NUCLEOTIDE SEQUENCE [LARGE SCALE GENOMIC DNA]</scope>
    <source>
        <strain evidence="3">wDCs-4</strain>
    </source>
</reference>
<dbReference type="PANTHER" id="PTHR36920:SF1">
    <property type="entry name" value="OUTER MEMBRANE PROTEIN W"/>
    <property type="match status" value="1"/>
</dbReference>
<proteinExistence type="predicted"/>
<dbReference type="InterPro" id="IPR011250">
    <property type="entry name" value="OMP/PagP_B-barrel"/>
</dbReference>
<feature type="signal peptide" evidence="1">
    <location>
        <begin position="1"/>
        <end position="21"/>
    </location>
</feature>
<dbReference type="RefSeq" id="WP_416204708.1">
    <property type="nucleotide sequence ID" value="NZ_JBBKTX010000002.1"/>
</dbReference>
<dbReference type="Proteomes" id="UP001620597">
    <property type="component" value="Unassembled WGS sequence"/>
</dbReference>
<protein>
    <submittedName>
        <fullName evidence="2">OmpW family outer membrane protein</fullName>
    </submittedName>
</protein>